<evidence type="ECO:0000256" key="6">
    <source>
        <dbReference type="ARBA" id="ARBA00023242"/>
    </source>
</evidence>
<dbReference type="EMBL" id="LGRX02000408">
    <property type="protein sequence ID" value="KAK3288700.1"/>
    <property type="molecule type" value="Genomic_DNA"/>
</dbReference>
<dbReference type="PANTHER" id="PTHR15561:SF0">
    <property type="entry name" value="DNA-DIRECTED RNA POLYMERASE III SUBUNIT RPC9"/>
    <property type="match status" value="1"/>
</dbReference>
<comment type="subcellular location">
    <subcellularLocation>
        <location evidence="1">Nucleus</location>
    </subcellularLocation>
</comment>
<dbReference type="GO" id="GO:0006384">
    <property type="term" value="P:transcription initiation at RNA polymerase III promoter"/>
    <property type="evidence" value="ECO:0007669"/>
    <property type="project" value="InterPro"/>
</dbReference>
<evidence type="ECO:0000256" key="2">
    <source>
        <dbReference type="ARBA" id="ARBA00006898"/>
    </source>
</evidence>
<comment type="caution">
    <text evidence="9">The sequence shown here is derived from an EMBL/GenBank/DDBJ whole genome shotgun (WGS) entry which is preliminary data.</text>
</comment>
<evidence type="ECO:0000313" key="9">
    <source>
        <dbReference type="EMBL" id="KAK3288700.1"/>
    </source>
</evidence>
<organism evidence="9 10">
    <name type="scientific">Cymbomonas tetramitiformis</name>
    <dbReference type="NCBI Taxonomy" id="36881"/>
    <lineage>
        <taxon>Eukaryota</taxon>
        <taxon>Viridiplantae</taxon>
        <taxon>Chlorophyta</taxon>
        <taxon>Pyramimonadophyceae</taxon>
        <taxon>Pyramimonadales</taxon>
        <taxon>Pyramimonadaceae</taxon>
        <taxon>Cymbomonas</taxon>
    </lineage>
</organism>
<evidence type="ECO:0000256" key="4">
    <source>
        <dbReference type="ARBA" id="ARBA00022478"/>
    </source>
</evidence>
<dbReference type="SMART" id="SM00657">
    <property type="entry name" value="RPOL4c"/>
    <property type="match status" value="1"/>
</dbReference>
<dbReference type="InterPro" id="IPR005574">
    <property type="entry name" value="Rpb4/RPC9"/>
</dbReference>
<keyword evidence="10" id="KW-1185">Reference proteome</keyword>
<evidence type="ECO:0000259" key="8">
    <source>
        <dbReference type="SMART" id="SM00657"/>
    </source>
</evidence>
<evidence type="ECO:0000313" key="10">
    <source>
        <dbReference type="Proteomes" id="UP001190700"/>
    </source>
</evidence>
<dbReference type="Gene3D" id="1.20.1250.40">
    <property type="match status" value="1"/>
</dbReference>
<evidence type="ECO:0000256" key="7">
    <source>
        <dbReference type="SAM" id="MobiDB-lite"/>
    </source>
</evidence>
<dbReference type="PANTHER" id="PTHR15561">
    <property type="entry name" value="CALCITONIN GENE-RELATED PEPTIDE-RECEPTOR COMPONENT PROTEIN"/>
    <property type="match status" value="1"/>
</dbReference>
<sequence length="191" mass="21595">MRWRWRMGSRESQVLIKESEATYVHFGSTRTSCTACWHPSSQVNTMTVTIEIKHGGLLTNLEVLEVLRSRGADPEVAANPPRARDAAPCEIQTCEALKNGPCQKQSREILQALFTALEGYGLTKAERQQIANLRPATLVEMHLIIEDCEERYDEEQLEALLAYVEEHLGPVEEEGGEEQEEQEEQEIEEGV</sequence>
<dbReference type="InterPro" id="IPR010997">
    <property type="entry name" value="HRDC-like_sf"/>
</dbReference>
<protein>
    <recommendedName>
        <fullName evidence="3">DNA-directed RNA polymerase III subunit RPC9</fullName>
    </recommendedName>
</protein>
<feature type="region of interest" description="Disordered" evidence="7">
    <location>
        <begin position="169"/>
        <end position="191"/>
    </location>
</feature>
<feature type="domain" description="RNA polymerase Rpb4/RPC9 core" evidence="8">
    <location>
        <begin position="50"/>
        <end position="171"/>
    </location>
</feature>
<dbReference type="InterPro" id="IPR038324">
    <property type="entry name" value="Rpb4/RPC9_sf"/>
</dbReference>
<dbReference type="InterPro" id="IPR006590">
    <property type="entry name" value="RNA_pol_Rpb4/RPC9_core"/>
</dbReference>
<accession>A0AAE0H2E0</accession>
<name>A0AAE0H2E0_9CHLO</name>
<comment type="similarity">
    <text evidence="2">Belongs to the eukaryotic RPC9 RNA polymerase subunit family.</text>
</comment>
<evidence type="ECO:0000256" key="1">
    <source>
        <dbReference type="ARBA" id="ARBA00004123"/>
    </source>
</evidence>
<evidence type="ECO:0000256" key="3">
    <source>
        <dbReference type="ARBA" id="ARBA00016672"/>
    </source>
</evidence>
<dbReference type="GO" id="GO:0000166">
    <property type="term" value="F:nucleotide binding"/>
    <property type="evidence" value="ECO:0007669"/>
    <property type="project" value="InterPro"/>
</dbReference>
<keyword evidence="6" id="KW-0539">Nucleus</keyword>
<dbReference type="InterPro" id="IPR038846">
    <property type="entry name" value="RPC9"/>
</dbReference>
<keyword evidence="5" id="KW-0804">Transcription</keyword>
<evidence type="ECO:0000256" key="5">
    <source>
        <dbReference type="ARBA" id="ARBA00023163"/>
    </source>
</evidence>
<dbReference type="Pfam" id="PF03874">
    <property type="entry name" value="RNA_pol_Rpb4"/>
    <property type="match status" value="1"/>
</dbReference>
<gene>
    <name evidence="9" type="ORF">CYMTET_3831</name>
</gene>
<reference evidence="9 10" key="1">
    <citation type="journal article" date="2015" name="Genome Biol. Evol.">
        <title>Comparative Genomics of a Bacterivorous Green Alga Reveals Evolutionary Causalities and Consequences of Phago-Mixotrophic Mode of Nutrition.</title>
        <authorList>
            <person name="Burns J.A."/>
            <person name="Paasch A."/>
            <person name="Narechania A."/>
            <person name="Kim E."/>
        </authorList>
    </citation>
    <scope>NUCLEOTIDE SEQUENCE [LARGE SCALE GENOMIC DNA]</scope>
    <source>
        <strain evidence="9 10">PLY_AMNH</strain>
    </source>
</reference>
<feature type="compositionally biased region" description="Acidic residues" evidence="7">
    <location>
        <begin position="171"/>
        <end position="191"/>
    </location>
</feature>
<proteinExistence type="inferred from homology"/>
<keyword evidence="4" id="KW-0240">DNA-directed RNA polymerase</keyword>
<dbReference type="SUPFAM" id="SSF47819">
    <property type="entry name" value="HRDC-like"/>
    <property type="match status" value="1"/>
</dbReference>
<dbReference type="AlphaFoldDB" id="A0AAE0H2E0"/>
<dbReference type="Proteomes" id="UP001190700">
    <property type="component" value="Unassembled WGS sequence"/>
</dbReference>
<dbReference type="GO" id="GO:0005666">
    <property type="term" value="C:RNA polymerase III complex"/>
    <property type="evidence" value="ECO:0007669"/>
    <property type="project" value="InterPro"/>
</dbReference>